<accession>A0ABR1HYF2</accession>
<dbReference type="InterPro" id="IPR036770">
    <property type="entry name" value="Ankyrin_rpt-contain_sf"/>
</dbReference>
<reference evidence="2 3" key="1">
    <citation type="journal article" date="2025" name="Microbiol. Resour. Announc.">
        <title>Draft genome sequences for Neonectria magnoliae and Neonectria punicea, canker pathogens of Liriodendron tulipifera and Acer saccharum in West Virginia.</title>
        <authorList>
            <person name="Petronek H.M."/>
            <person name="Kasson M.T."/>
            <person name="Metheny A.M."/>
            <person name="Stauder C.M."/>
            <person name="Lovett B."/>
            <person name="Lynch S.C."/>
            <person name="Garnas J.R."/>
            <person name="Kasson L.R."/>
            <person name="Stajich J.E."/>
        </authorList>
    </citation>
    <scope>NUCLEOTIDE SEQUENCE [LARGE SCALE GENOMIC DNA]</scope>
    <source>
        <strain evidence="2 3">NRRL 64651</strain>
    </source>
</reference>
<sequence>MAVTSSSVRAAYYRSRSSAKMEQSSALLTHVPGKLFSSGVRSPSMRVRASGNSAAKRPRPSRAGGPAGMLSESSITVTVRGHIEIVQMQADKDANVDAEGEVYGTALREAVSRDHKEIIQMLLIGLMVLMQKAKSIAQCSILPHLEAI</sequence>
<evidence type="ECO:0000313" key="2">
    <source>
        <dbReference type="EMBL" id="KAK7426238.1"/>
    </source>
</evidence>
<dbReference type="EMBL" id="JAZAVK010000069">
    <property type="protein sequence ID" value="KAK7426238.1"/>
    <property type="molecule type" value="Genomic_DNA"/>
</dbReference>
<comment type="caution">
    <text evidence="2">The sequence shown here is derived from an EMBL/GenBank/DDBJ whole genome shotgun (WGS) entry which is preliminary data.</text>
</comment>
<dbReference type="Proteomes" id="UP001498421">
    <property type="component" value="Unassembled WGS sequence"/>
</dbReference>
<organism evidence="2 3">
    <name type="scientific">Neonectria magnoliae</name>
    <dbReference type="NCBI Taxonomy" id="2732573"/>
    <lineage>
        <taxon>Eukaryota</taxon>
        <taxon>Fungi</taxon>
        <taxon>Dikarya</taxon>
        <taxon>Ascomycota</taxon>
        <taxon>Pezizomycotina</taxon>
        <taxon>Sordariomycetes</taxon>
        <taxon>Hypocreomycetidae</taxon>
        <taxon>Hypocreales</taxon>
        <taxon>Nectriaceae</taxon>
        <taxon>Neonectria</taxon>
    </lineage>
</organism>
<name>A0ABR1HYF2_9HYPO</name>
<keyword evidence="3" id="KW-1185">Reference proteome</keyword>
<gene>
    <name evidence="2" type="ORF">QQZ08_007268</name>
</gene>
<dbReference type="Gene3D" id="1.25.40.20">
    <property type="entry name" value="Ankyrin repeat-containing domain"/>
    <property type="match status" value="1"/>
</dbReference>
<feature type="region of interest" description="Disordered" evidence="1">
    <location>
        <begin position="39"/>
        <end position="71"/>
    </location>
</feature>
<protein>
    <submittedName>
        <fullName evidence="2">Uncharacterized protein</fullName>
    </submittedName>
</protein>
<proteinExistence type="predicted"/>
<evidence type="ECO:0000313" key="3">
    <source>
        <dbReference type="Proteomes" id="UP001498421"/>
    </source>
</evidence>
<dbReference type="SUPFAM" id="SSF48403">
    <property type="entry name" value="Ankyrin repeat"/>
    <property type="match status" value="1"/>
</dbReference>
<evidence type="ECO:0000256" key="1">
    <source>
        <dbReference type="SAM" id="MobiDB-lite"/>
    </source>
</evidence>